<protein>
    <submittedName>
        <fullName evidence="9">Magnesium transporter</fullName>
    </submittedName>
</protein>
<dbReference type="OrthoDB" id="9803416at2"/>
<dbReference type="GO" id="GO:0015095">
    <property type="term" value="F:magnesium ion transmembrane transporter activity"/>
    <property type="evidence" value="ECO:0007669"/>
    <property type="project" value="TreeGrafter"/>
</dbReference>
<comment type="similarity">
    <text evidence="2">Belongs to the CorA metal ion transporter (MIT) (TC 1.A.35) family.</text>
</comment>
<dbReference type="SUPFAM" id="SSF143865">
    <property type="entry name" value="CorA soluble domain-like"/>
    <property type="match status" value="1"/>
</dbReference>
<keyword evidence="7 8" id="KW-0472">Membrane</keyword>
<keyword evidence="10" id="KW-1185">Reference proteome</keyword>
<reference evidence="9 10" key="1">
    <citation type="submission" date="2019-03" db="EMBL/GenBank/DDBJ databases">
        <title>Genomic Encyclopedia of Archaeal and Bacterial Type Strains, Phase II (KMG-II): from individual species to whole genera.</title>
        <authorList>
            <person name="Goeker M."/>
        </authorList>
    </citation>
    <scope>NUCLEOTIDE SEQUENCE [LARGE SCALE GENOMIC DNA]</scope>
    <source>
        <strain evidence="9 10">DSM 24425</strain>
    </source>
</reference>
<comment type="caution">
    <text evidence="9">The sequence shown here is derived from an EMBL/GenBank/DDBJ whole genome shotgun (WGS) entry which is preliminary data.</text>
</comment>
<dbReference type="Gene3D" id="3.30.460.20">
    <property type="entry name" value="CorA soluble domain-like"/>
    <property type="match status" value="1"/>
</dbReference>
<dbReference type="PANTHER" id="PTHR46494">
    <property type="entry name" value="CORA FAMILY METAL ION TRANSPORTER (EUROFUNG)"/>
    <property type="match status" value="1"/>
</dbReference>
<name>A0A4R1GEY7_9BACT</name>
<dbReference type="InterPro" id="IPR045861">
    <property type="entry name" value="CorA_cytoplasmic_dom"/>
</dbReference>
<dbReference type="SUPFAM" id="SSF144083">
    <property type="entry name" value="Magnesium transport protein CorA, transmembrane region"/>
    <property type="match status" value="1"/>
</dbReference>
<dbReference type="RefSeq" id="WP_132525663.1">
    <property type="nucleotide sequence ID" value="NZ_SMFV01000002.1"/>
</dbReference>
<dbReference type="CDD" id="cd12822">
    <property type="entry name" value="TmCorA-like"/>
    <property type="match status" value="1"/>
</dbReference>
<evidence type="ECO:0000256" key="5">
    <source>
        <dbReference type="ARBA" id="ARBA00022692"/>
    </source>
</evidence>
<feature type="transmembrane region" description="Helical" evidence="8">
    <location>
        <begin position="262"/>
        <end position="281"/>
    </location>
</feature>
<organism evidence="9 10">
    <name type="scientific">Phorcysia thermohydrogeniphila</name>
    <dbReference type="NCBI Taxonomy" id="936138"/>
    <lineage>
        <taxon>Bacteria</taxon>
        <taxon>Pseudomonadati</taxon>
        <taxon>Aquificota</taxon>
        <taxon>Aquificia</taxon>
        <taxon>Desulfurobacteriales</taxon>
        <taxon>Desulfurobacteriaceae</taxon>
        <taxon>Phorcysia</taxon>
    </lineage>
</organism>
<dbReference type="GO" id="GO:0000287">
    <property type="term" value="F:magnesium ion binding"/>
    <property type="evidence" value="ECO:0007669"/>
    <property type="project" value="TreeGrafter"/>
</dbReference>
<dbReference type="InterPro" id="IPR002523">
    <property type="entry name" value="MgTranspt_CorA/ZnTranspt_ZntB"/>
</dbReference>
<evidence type="ECO:0000256" key="4">
    <source>
        <dbReference type="ARBA" id="ARBA00022475"/>
    </source>
</evidence>
<evidence type="ECO:0000313" key="10">
    <source>
        <dbReference type="Proteomes" id="UP000295777"/>
    </source>
</evidence>
<keyword evidence="4" id="KW-1003">Cell membrane</keyword>
<keyword evidence="3" id="KW-0813">Transport</keyword>
<dbReference type="Pfam" id="PF01544">
    <property type="entry name" value="CorA"/>
    <property type="match status" value="1"/>
</dbReference>
<dbReference type="AlphaFoldDB" id="A0A4R1GEY7"/>
<evidence type="ECO:0000313" key="9">
    <source>
        <dbReference type="EMBL" id="TCK05175.1"/>
    </source>
</evidence>
<dbReference type="GO" id="GO:0015087">
    <property type="term" value="F:cobalt ion transmembrane transporter activity"/>
    <property type="evidence" value="ECO:0007669"/>
    <property type="project" value="TreeGrafter"/>
</dbReference>
<comment type="subcellular location">
    <subcellularLocation>
        <location evidence="1">Cell membrane</location>
        <topology evidence="1">Multi-pass membrane protein</topology>
    </subcellularLocation>
</comment>
<dbReference type="PANTHER" id="PTHR46494:SF1">
    <property type="entry name" value="CORA FAMILY METAL ION TRANSPORTER (EUROFUNG)"/>
    <property type="match status" value="1"/>
</dbReference>
<keyword evidence="6 8" id="KW-1133">Transmembrane helix</keyword>
<accession>A0A4R1GEY7</accession>
<dbReference type="GO" id="GO:0050897">
    <property type="term" value="F:cobalt ion binding"/>
    <property type="evidence" value="ECO:0007669"/>
    <property type="project" value="TreeGrafter"/>
</dbReference>
<dbReference type="Gene3D" id="1.20.58.340">
    <property type="entry name" value="Magnesium transport protein CorA, transmembrane region"/>
    <property type="match status" value="2"/>
</dbReference>
<gene>
    <name evidence="9" type="ORF">CLV27_0596</name>
</gene>
<evidence type="ECO:0000256" key="1">
    <source>
        <dbReference type="ARBA" id="ARBA00004651"/>
    </source>
</evidence>
<evidence type="ECO:0000256" key="8">
    <source>
        <dbReference type="SAM" id="Phobius"/>
    </source>
</evidence>
<evidence type="ECO:0000256" key="7">
    <source>
        <dbReference type="ARBA" id="ARBA00023136"/>
    </source>
</evidence>
<dbReference type="EMBL" id="SMFV01000002">
    <property type="protein sequence ID" value="TCK05175.1"/>
    <property type="molecule type" value="Genomic_DNA"/>
</dbReference>
<evidence type="ECO:0000256" key="2">
    <source>
        <dbReference type="ARBA" id="ARBA00009765"/>
    </source>
</evidence>
<proteinExistence type="inferred from homology"/>
<feature type="transmembrane region" description="Helical" evidence="8">
    <location>
        <begin position="293"/>
        <end position="313"/>
    </location>
</feature>
<dbReference type="GO" id="GO:0005886">
    <property type="term" value="C:plasma membrane"/>
    <property type="evidence" value="ECO:0007669"/>
    <property type="project" value="UniProtKB-SubCell"/>
</dbReference>
<evidence type="ECO:0000256" key="3">
    <source>
        <dbReference type="ARBA" id="ARBA00022448"/>
    </source>
</evidence>
<dbReference type="InterPro" id="IPR045863">
    <property type="entry name" value="CorA_TM1_TM2"/>
</dbReference>
<evidence type="ECO:0000256" key="6">
    <source>
        <dbReference type="ARBA" id="ARBA00022989"/>
    </source>
</evidence>
<keyword evidence="5 8" id="KW-0812">Transmembrane</keyword>
<dbReference type="Proteomes" id="UP000295777">
    <property type="component" value="Unassembled WGS sequence"/>
</dbReference>
<sequence>MENVVWVVVPDESSIKTVKTTVDAFIDDEKLLSLKPKWIHLRRIDDKTEELLVKHFRINELSLEDCRSEGRSKVEAFEDYIFLLMVYFDGGISRQKKLCVFWGRDFIITVGSRRLFEEARKNLSLEEEPFKEGVEKVLWIISSIVADKFKVVTTILEEQGDEIEARVFKEQNPELLEDISDLSYEILTLRKTLKQLRDTYKAVMSFSPKFINPENIHYFRDLLDEITILYDRAETLHEFIQNVLNVFSSLVSFRLNDVMKTLTIFVAVLEPLMFISSYYGMNVANLPFAGTPYGVFLISLFMVVVTLSLLFFFKRKGWI</sequence>